<proteinExistence type="predicted"/>
<reference evidence="1 2" key="1">
    <citation type="journal article" date="2016" name="Front. Microbiol.">
        <title>Comprehensive Phylogenetic Analysis of Bovine Non-aureus Staphylococci Species Based on Whole-Genome Sequencing.</title>
        <authorList>
            <person name="Naushad S."/>
            <person name="Barkema H.W."/>
            <person name="Luby C."/>
            <person name="Condas L.A."/>
            <person name="Nobrega D.B."/>
            <person name="Carson D.A."/>
            <person name="De Buck J."/>
        </authorList>
    </citation>
    <scope>NUCLEOTIDE SEQUENCE [LARGE SCALE GENOMIC DNA]</scope>
    <source>
        <strain evidence="1 2">SNUC 2993</strain>
    </source>
</reference>
<evidence type="ECO:0000313" key="2">
    <source>
        <dbReference type="Proteomes" id="UP000240717"/>
    </source>
</evidence>
<name>A0A2T4PXJ3_STAWA</name>
<protein>
    <submittedName>
        <fullName evidence="1">Uncharacterized protein</fullName>
    </submittedName>
</protein>
<dbReference type="EMBL" id="PZEV01000067">
    <property type="protein sequence ID" value="PTI49488.1"/>
    <property type="molecule type" value="Genomic_DNA"/>
</dbReference>
<sequence>MRDTKFSQEELETIQRFYNSRRRTVCCSNPKLTFSEDVFFIPTAANQSNGIEAFATYCENCGQTKIFNLNVMHNAKF</sequence>
<evidence type="ECO:0000313" key="1">
    <source>
        <dbReference type="EMBL" id="PTI49488.1"/>
    </source>
</evidence>
<dbReference type="RefSeq" id="WP_002450875.1">
    <property type="nucleotide sequence ID" value="NZ_CP054017.1"/>
</dbReference>
<comment type="caution">
    <text evidence="1">The sequence shown here is derived from an EMBL/GenBank/DDBJ whole genome shotgun (WGS) entry which is preliminary data.</text>
</comment>
<organism evidence="1 2">
    <name type="scientific">Staphylococcus warneri</name>
    <dbReference type="NCBI Taxonomy" id="1292"/>
    <lineage>
        <taxon>Bacteria</taxon>
        <taxon>Bacillati</taxon>
        <taxon>Bacillota</taxon>
        <taxon>Bacilli</taxon>
        <taxon>Bacillales</taxon>
        <taxon>Staphylococcaceae</taxon>
        <taxon>Staphylococcus</taxon>
    </lineage>
</organism>
<gene>
    <name evidence="1" type="ORF">BU085_12020</name>
</gene>
<dbReference type="Proteomes" id="UP000240717">
    <property type="component" value="Unassembled WGS sequence"/>
</dbReference>
<dbReference type="AlphaFoldDB" id="A0A2T4PXJ3"/>
<accession>A0A2T4PXJ3</accession>